<evidence type="ECO:0000256" key="3">
    <source>
        <dbReference type="ARBA" id="ARBA00022801"/>
    </source>
</evidence>
<dbReference type="PROSITE" id="PS51715">
    <property type="entry name" value="G_GB1_RHD3"/>
    <property type="match status" value="1"/>
</dbReference>
<dbReference type="FunFam" id="1.20.1000.10:FF:000001">
    <property type="entry name" value="Guanylate binding protein 1"/>
    <property type="match status" value="1"/>
</dbReference>
<dbReference type="Ensembl" id="ENSVURT00010004377.1">
    <property type="protein sequence ID" value="ENSVURP00010003863.1"/>
    <property type="gene ID" value="ENSVURG00010001712.1"/>
</dbReference>
<keyword evidence="5" id="KW-0342">GTP-binding</keyword>
<dbReference type="Gene3D" id="1.20.1000.10">
    <property type="entry name" value="Guanylate-binding protein, C-terminal domain"/>
    <property type="match status" value="1"/>
</dbReference>
<protein>
    <recommendedName>
        <fullName evidence="7">GB1/RHD3-type G domain-containing protein</fullName>
    </recommendedName>
</protein>
<dbReference type="InterPro" id="IPR015894">
    <property type="entry name" value="Guanylate-bd_N"/>
</dbReference>
<dbReference type="GO" id="GO:0003924">
    <property type="term" value="F:GTPase activity"/>
    <property type="evidence" value="ECO:0007669"/>
    <property type="project" value="InterPro"/>
</dbReference>
<evidence type="ECO:0000256" key="4">
    <source>
        <dbReference type="ARBA" id="ARBA00022859"/>
    </source>
</evidence>
<dbReference type="Proteomes" id="UP000314987">
    <property type="component" value="Unassembled WGS sequence"/>
</dbReference>
<reference evidence="9" key="1">
    <citation type="submission" date="2018-12" db="EMBL/GenBank/DDBJ databases">
        <authorList>
            <person name="Yazar S."/>
        </authorList>
    </citation>
    <scope>NUCLEOTIDE SEQUENCE [LARGE SCALE GENOMIC DNA]</scope>
</reference>
<keyword evidence="4" id="KW-0391">Immunity</keyword>
<dbReference type="CDD" id="cd16269">
    <property type="entry name" value="GBP_C"/>
    <property type="match status" value="1"/>
</dbReference>
<dbReference type="InterPro" id="IPR030386">
    <property type="entry name" value="G_GB1_RHD3_dom"/>
</dbReference>
<evidence type="ECO:0000313" key="9">
    <source>
        <dbReference type="Proteomes" id="UP000314987"/>
    </source>
</evidence>
<keyword evidence="1" id="KW-0399">Innate immunity</keyword>
<dbReference type="GO" id="GO:0005525">
    <property type="term" value="F:GTP binding"/>
    <property type="evidence" value="ECO:0007669"/>
    <property type="project" value="UniProtKB-KW"/>
</dbReference>
<comment type="similarity">
    <text evidence="6">Belongs to the TRAFAC class dynamin-like GTPase superfamily. GB1/RHD3 GTPase family.</text>
</comment>
<dbReference type="GeneTree" id="ENSGT00940000154265"/>
<reference evidence="8" key="2">
    <citation type="submission" date="2025-08" db="UniProtKB">
        <authorList>
            <consortium name="Ensembl"/>
        </authorList>
    </citation>
    <scope>IDENTIFICATION</scope>
</reference>
<sequence length="416" mass="46660">MASAEPMEAPICLVENKNEELMVNQQALRILSSISNPVMVVAIAGLYRTGKSYLMNRLAGKNTGFSLGSTVQSHTKGIWMWCVPHPSKPDHALVLLDTEGLGDVEKGDSKNDSWIFALAILLSSTFVYNSVSTINHQALEQMQYVTELTELIKVKSSPDALGGEDSAEFVGFFPDFVWTVRDFTLELELDGHPITSDQYLENALKLSKGLGKLLETYVKTISSGAIPCLENAVLALAETENPAAIQKATNHYVEQMVLKVDFPTETLQDLLNLHTDCEKEAISIFMKHSFKDDTHKFQKELVQILESKKDDFIHQNEEESTKYCQTKLEDLSQTLTEAISQGTFSVPGGYRLYRKEREKMMNNYHQVPRKGVKADEVLQRFLQSLAMTEESILQTDQALTEQEKAMEGRGGWSMMT</sequence>
<evidence type="ECO:0000313" key="8">
    <source>
        <dbReference type="Ensembl" id="ENSVURP00010003863.1"/>
    </source>
</evidence>
<keyword evidence="3" id="KW-0378">Hydrolase</keyword>
<dbReference type="InterPro" id="IPR027417">
    <property type="entry name" value="P-loop_NTPase"/>
</dbReference>
<dbReference type="GO" id="GO:0045087">
    <property type="term" value="P:innate immune response"/>
    <property type="evidence" value="ECO:0007669"/>
    <property type="project" value="UniProtKB-KW"/>
</dbReference>
<keyword evidence="2" id="KW-0547">Nucleotide-binding</keyword>
<dbReference type="Gene3D" id="3.40.50.300">
    <property type="entry name" value="P-loop containing nucleotide triphosphate hydrolases"/>
    <property type="match status" value="1"/>
</dbReference>
<gene>
    <name evidence="8" type="primary">LOC114024866</name>
</gene>
<dbReference type="SUPFAM" id="SSF48340">
    <property type="entry name" value="Interferon-induced guanylate-binding protein 1 (GBP1), C-terminal domain"/>
    <property type="match status" value="1"/>
</dbReference>
<evidence type="ECO:0000256" key="5">
    <source>
        <dbReference type="ARBA" id="ARBA00023134"/>
    </source>
</evidence>
<dbReference type="SUPFAM" id="SSF52540">
    <property type="entry name" value="P-loop containing nucleoside triphosphate hydrolases"/>
    <property type="match status" value="1"/>
</dbReference>
<dbReference type="PANTHER" id="PTHR10751">
    <property type="entry name" value="GUANYLATE BINDING PROTEIN"/>
    <property type="match status" value="1"/>
</dbReference>
<keyword evidence="9" id="KW-1185">Reference proteome</keyword>
<dbReference type="FunFam" id="3.40.50.300:FF:000422">
    <property type="entry name" value="Guanylate-binding protein 1"/>
    <property type="match status" value="1"/>
</dbReference>
<evidence type="ECO:0000256" key="2">
    <source>
        <dbReference type="ARBA" id="ARBA00022741"/>
    </source>
</evidence>
<dbReference type="AlphaFoldDB" id="A0A4X2JW75"/>
<feature type="domain" description="GB1/RHD3-type G" evidence="7">
    <location>
        <begin position="35"/>
        <end position="209"/>
    </location>
</feature>
<accession>A0A4X2JW75</accession>
<proteinExistence type="inferred from homology"/>
<name>A0A4X2JW75_VOMUR</name>
<evidence type="ECO:0000256" key="6">
    <source>
        <dbReference type="PROSITE-ProRule" id="PRU01052"/>
    </source>
</evidence>
<dbReference type="Pfam" id="PF02263">
    <property type="entry name" value="GBP"/>
    <property type="match status" value="1"/>
</dbReference>
<organism evidence="8 9">
    <name type="scientific">Vombatus ursinus</name>
    <name type="common">Common wombat</name>
    <dbReference type="NCBI Taxonomy" id="29139"/>
    <lineage>
        <taxon>Eukaryota</taxon>
        <taxon>Metazoa</taxon>
        <taxon>Chordata</taxon>
        <taxon>Craniata</taxon>
        <taxon>Vertebrata</taxon>
        <taxon>Euteleostomi</taxon>
        <taxon>Mammalia</taxon>
        <taxon>Metatheria</taxon>
        <taxon>Diprotodontia</taxon>
        <taxon>Vombatidae</taxon>
        <taxon>Vombatus</taxon>
    </lineage>
</organism>
<evidence type="ECO:0000259" key="7">
    <source>
        <dbReference type="PROSITE" id="PS51715"/>
    </source>
</evidence>
<evidence type="ECO:0000256" key="1">
    <source>
        <dbReference type="ARBA" id="ARBA00022588"/>
    </source>
</evidence>
<dbReference type="InterPro" id="IPR037684">
    <property type="entry name" value="GBP_C"/>
</dbReference>
<reference evidence="8" key="3">
    <citation type="submission" date="2025-09" db="UniProtKB">
        <authorList>
            <consortium name="Ensembl"/>
        </authorList>
    </citation>
    <scope>IDENTIFICATION</scope>
</reference>
<dbReference type="CDD" id="cd01851">
    <property type="entry name" value="GBP"/>
    <property type="match status" value="1"/>
</dbReference>
<dbReference type="InterPro" id="IPR036543">
    <property type="entry name" value="Guanylate-bd_C_sf"/>
</dbReference>